<evidence type="ECO:0000259" key="2">
    <source>
        <dbReference type="PROSITE" id="PS51742"/>
    </source>
</evidence>
<gene>
    <name evidence="3" type="ORF">E5K02_11850</name>
</gene>
<dbReference type="InterPro" id="IPR005175">
    <property type="entry name" value="PPC_dom"/>
</dbReference>
<dbReference type="Pfam" id="PF03479">
    <property type="entry name" value="PCC"/>
    <property type="match status" value="1"/>
</dbReference>
<proteinExistence type="predicted"/>
<reference evidence="3 4" key="1">
    <citation type="submission" date="2019-04" db="EMBL/GenBank/DDBJ databases">
        <authorList>
            <person name="Feng G."/>
            <person name="Zhang J."/>
            <person name="Zhu H."/>
        </authorList>
    </citation>
    <scope>NUCLEOTIDE SEQUENCE [LARGE SCALE GENOMIC DNA]</scope>
    <source>
        <strain evidence="3 4">9PBR-1</strain>
    </source>
</reference>
<keyword evidence="4" id="KW-1185">Reference proteome</keyword>
<dbReference type="OrthoDB" id="552202at2"/>
<dbReference type="PANTHER" id="PTHR34988">
    <property type="entry name" value="PROTEIN, PUTATIVE-RELATED"/>
    <property type="match status" value="1"/>
</dbReference>
<comment type="caution">
    <text evidence="3">The sequence shown here is derived from an EMBL/GenBank/DDBJ whole genome shotgun (WGS) entry which is preliminary data.</text>
</comment>
<protein>
    <submittedName>
        <fullName evidence="3">DNA-binding protein</fullName>
    </submittedName>
</protein>
<feature type="domain" description="PPC" evidence="2">
    <location>
        <begin position="32"/>
        <end position="163"/>
    </location>
</feature>
<organism evidence="3 4">
    <name type="scientific">Hymenobacter metallicola</name>
    <dbReference type="NCBI Taxonomy" id="2563114"/>
    <lineage>
        <taxon>Bacteria</taxon>
        <taxon>Pseudomonadati</taxon>
        <taxon>Bacteroidota</taxon>
        <taxon>Cytophagia</taxon>
        <taxon>Cytophagales</taxon>
        <taxon>Hymenobacteraceae</taxon>
        <taxon>Hymenobacter</taxon>
    </lineage>
</organism>
<feature type="chain" id="PRO_5021403213" evidence="1">
    <location>
        <begin position="20"/>
        <end position="180"/>
    </location>
</feature>
<dbReference type="Gene3D" id="3.30.1330.80">
    <property type="entry name" value="Hypothetical protein, similar to alpha- acetolactate decarboxylase, domain 2"/>
    <property type="match status" value="1"/>
</dbReference>
<feature type="signal peptide" evidence="1">
    <location>
        <begin position="1"/>
        <end position="19"/>
    </location>
</feature>
<evidence type="ECO:0000313" key="4">
    <source>
        <dbReference type="Proteomes" id="UP000298471"/>
    </source>
</evidence>
<keyword evidence="1" id="KW-0732">Signal</keyword>
<dbReference type="RefSeq" id="WP_135395016.1">
    <property type="nucleotide sequence ID" value="NZ_SRMB01000002.1"/>
</dbReference>
<dbReference type="GO" id="GO:0003677">
    <property type="term" value="F:DNA binding"/>
    <property type="evidence" value="ECO:0007669"/>
    <property type="project" value="UniProtKB-KW"/>
</dbReference>
<keyword evidence="3" id="KW-0238">DNA-binding</keyword>
<evidence type="ECO:0000256" key="1">
    <source>
        <dbReference type="SAM" id="SignalP"/>
    </source>
</evidence>
<evidence type="ECO:0000313" key="3">
    <source>
        <dbReference type="EMBL" id="TGE27090.1"/>
    </source>
</evidence>
<dbReference type="EMBL" id="SRMB01000002">
    <property type="protein sequence ID" value="TGE27090.1"/>
    <property type="molecule type" value="Genomic_DNA"/>
</dbReference>
<dbReference type="Proteomes" id="UP000298471">
    <property type="component" value="Unassembled WGS sequence"/>
</dbReference>
<dbReference type="SUPFAM" id="SSF117856">
    <property type="entry name" value="AF0104/ALDC/Ptd012-like"/>
    <property type="match status" value="1"/>
</dbReference>
<dbReference type="PROSITE" id="PS51742">
    <property type="entry name" value="PPC"/>
    <property type="match status" value="1"/>
</dbReference>
<sequence>MRIVLFLSLLWLSTSAALAQHPMAPVAPSALSSSMRSYALRLGPGQDLRQQLTAFTEAHQLKAAAIVTCVGSLTTTTLRLANQSGPTVYKGHFEIVSLVGTLSVNGSHLHLAVSDSTGRTLGGHLLDGNIIYTTAELVIGVLEELDFRRETDPVSTYKELRVYPAKKPARSGPRASPKKP</sequence>
<name>A0A4Z0QAP2_9BACT</name>
<dbReference type="CDD" id="cd11378">
    <property type="entry name" value="DUF296"/>
    <property type="match status" value="1"/>
</dbReference>
<accession>A0A4Z0QAP2</accession>
<dbReference type="AlphaFoldDB" id="A0A4Z0QAP2"/>
<dbReference type="PANTHER" id="PTHR34988:SF1">
    <property type="entry name" value="DNA-BINDING PROTEIN"/>
    <property type="match status" value="1"/>
</dbReference>